<keyword evidence="3" id="KW-0472">Membrane</keyword>
<evidence type="ECO:0000256" key="3">
    <source>
        <dbReference type="SAM" id="Phobius"/>
    </source>
</evidence>
<dbReference type="CDD" id="cd03784">
    <property type="entry name" value="GT1_Gtf-like"/>
    <property type="match status" value="1"/>
</dbReference>
<dbReference type="GO" id="GO:0035251">
    <property type="term" value="F:UDP-glucosyltransferase activity"/>
    <property type="evidence" value="ECO:0007669"/>
    <property type="project" value="InterPro"/>
</dbReference>
<evidence type="ECO:0000256" key="2">
    <source>
        <dbReference type="ARBA" id="ARBA00022679"/>
    </source>
</evidence>
<protein>
    <submittedName>
        <fullName evidence="4">Uncharacterized protein</fullName>
    </submittedName>
</protein>
<dbReference type="AlphaFoldDB" id="A0AA88AUJ7"/>
<comment type="caution">
    <text evidence="4">The sequence shown here is derived from an EMBL/GenBank/DDBJ whole genome shotgun (WGS) entry which is preliminary data.</text>
</comment>
<dbReference type="SUPFAM" id="SSF53756">
    <property type="entry name" value="UDP-Glycosyltransferase/glycogen phosphorylase"/>
    <property type="match status" value="1"/>
</dbReference>
<keyword evidence="5" id="KW-1185">Reference proteome</keyword>
<sequence>MVVRSWAPQVAVLRKEAEGGFVTHCRWNSVLEAIVAGVPMVAWPLYAEQHMNRNVMVKDLRIAVAVEERERDGSVSGDEVEREVRELMESEHGREIRHESLKMKNMASAALGESGSFFCCGTTKVYWLPSYHSLMCFLVLFLSYLFLSTCHARATYVC</sequence>
<keyword evidence="3" id="KW-0812">Transmembrane</keyword>
<dbReference type="FunFam" id="3.40.50.2000:FF:000431">
    <property type="entry name" value="UDP-glycosyltransferase 90A1"/>
    <property type="match status" value="1"/>
</dbReference>
<evidence type="ECO:0000313" key="4">
    <source>
        <dbReference type="EMBL" id="GMN51826.1"/>
    </source>
</evidence>
<dbReference type="Pfam" id="PF00201">
    <property type="entry name" value="UDPGT"/>
    <property type="match status" value="1"/>
</dbReference>
<reference evidence="4" key="1">
    <citation type="submission" date="2023-07" db="EMBL/GenBank/DDBJ databases">
        <title>draft genome sequence of fig (Ficus carica).</title>
        <authorList>
            <person name="Takahashi T."/>
            <person name="Nishimura K."/>
        </authorList>
    </citation>
    <scope>NUCLEOTIDE SEQUENCE</scope>
</reference>
<accession>A0AA88AUJ7</accession>
<keyword evidence="2" id="KW-0808">Transferase</keyword>
<evidence type="ECO:0000313" key="5">
    <source>
        <dbReference type="Proteomes" id="UP001187192"/>
    </source>
</evidence>
<dbReference type="PANTHER" id="PTHR48048:SF20">
    <property type="entry name" value="GLYCOSYLTRANSFERASE"/>
    <property type="match status" value="1"/>
</dbReference>
<keyword evidence="1" id="KW-0328">Glycosyltransferase</keyword>
<dbReference type="InterPro" id="IPR050481">
    <property type="entry name" value="UDP-glycosyltransf_plant"/>
</dbReference>
<dbReference type="InterPro" id="IPR002213">
    <property type="entry name" value="UDP_glucos_trans"/>
</dbReference>
<evidence type="ECO:0000256" key="1">
    <source>
        <dbReference type="ARBA" id="ARBA00022676"/>
    </source>
</evidence>
<gene>
    <name evidence="4" type="ORF">TIFTF001_020971</name>
</gene>
<feature type="transmembrane region" description="Helical" evidence="3">
    <location>
        <begin position="126"/>
        <end position="147"/>
    </location>
</feature>
<dbReference type="PANTHER" id="PTHR48048">
    <property type="entry name" value="GLYCOSYLTRANSFERASE"/>
    <property type="match status" value="1"/>
</dbReference>
<dbReference type="Gene3D" id="3.40.50.2000">
    <property type="entry name" value="Glycogen Phosphorylase B"/>
    <property type="match status" value="1"/>
</dbReference>
<dbReference type="EMBL" id="BTGU01000039">
    <property type="protein sequence ID" value="GMN51826.1"/>
    <property type="molecule type" value="Genomic_DNA"/>
</dbReference>
<organism evidence="4 5">
    <name type="scientific">Ficus carica</name>
    <name type="common">Common fig</name>
    <dbReference type="NCBI Taxonomy" id="3494"/>
    <lineage>
        <taxon>Eukaryota</taxon>
        <taxon>Viridiplantae</taxon>
        <taxon>Streptophyta</taxon>
        <taxon>Embryophyta</taxon>
        <taxon>Tracheophyta</taxon>
        <taxon>Spermatophyta</taxon>
        <taxon>Magnoliopsida</taxon>
        <taxon>eudicotyledons</taxon>
        <taxon>Gunneridae</taxon>
        <taxon>Pentapetalae</taxon>
        <taxon>rosids</taxon>
        <taxon>fabids</taxon>
        <taxon>Rosales</taxon>
        <taxon>Moraceae</taxon>
        <taxon>Ficeae</taxon>
        <taxon>Ficus</taxon>
    </lineage>
</organism>
<dbReference type="Proteomes" id="UP001187192">
    <property type="component" value="Unassembled WGS sequence"/>
</dbReference>
<name>A0AA88AUJ7_FICCA</name>
<keyword evidence="3" id="KW-1133">Transmembrane helix</keyword>
<proteinExistence type="predicted"/>